<dbReference type="GO" id="GO:0016788">
    <property type="term" value="F:hydrolase activity, acting on ester bonds"/>
    <property type="evidence" value="ECO:0007669"/>
    <property type="project" value="InterPro"/>
</dbReference>
<dbReference type="RefSeq" id="WP_107035379.1">
    <property type="nucleotide sequence ID" value="NZ_CAONGC010000012.1"/>
</dbReference>
<accession>A0A2V1IUZ9</accession>
<dbReference type="PANTHER" id="PTHR46124:SF2">
    <property type="entry name" value="D-AMINOACYL-TRNA DEACYLASE"/>
    <property type="match status" value="1"/>
</dbReference>
<dbReference type="SUPFAM" id="SSF51556">
    <property type="entry name" value="Metallo-dependent hydrolases"/>
    <property type="match status" value="1"/>
</dbReference>
<sequence>MILDTHTHNLLSADGIISVDPLFDSFEHGKHYSVGIHPWLTGQDNIEETMSMLDNIATRNDVAAIGETGIDRLRGASEEIQTHIFIHHIKLAEHTGKPLIIHCVKALDIILRLHKEHRPSSPWIIHGFRGNAETARQITSRGIYLSLGEKFNPDAILNIPPHLLLAETDESHTSINSIAAAISPADPTLPFNNLKRLLSTCKK</sequence>
<dbReference type="AlphaFoldDB" id="A0A2V1IUZ9"/>
<protein>
    <submittedName>
        <fullName evidence="1">Hydrolase TatD</fullName>
    </submittedName>
</protein>
<proteinExistence type="predicted"/>
<keyword evidence="2" id="KW-1185">Reference proteome</keyword>
<dbReference type="EMBL" id="PUBV01000005">
    <property type="protein sequence ID" value="PWB08633.1"/>
    <property type="molecule type" value="Genomic_DNA"/>
</dbReference>
<reference evidence="2" key="1">
    <citation type="submission" date="2018-02" db="EMBL/GenBank/DDBJ databases">
        <authorList>
            <person name="Clavel T."/>
            <person name="Strowig T."/>
        </authorList>
    </citation>
    <scope>NUCLEOTIDE SEQUENCE [LARGE SCALE GENOMIC DNA]</scope>
    <source>
        <strain evidence="2">DSM 100764</strain>
    </source>
</reference>
<dbReference type="Proteomes" id="UP000244925">
    <property type="component" value="Unassembled WGS sequence"/>
</dbReference>
<evidence type="ECO:0000313" key="1">
    <source>
        <dbReference type="EMBL" id="PWB08633.1"/>
    </source>
</evidence>
<evidence type="ECO:0000313" key="2">
    <source>
        <dbReference type="Proteomes" id="UP000244925"/>
    </source>
</evidence>
<dbReference type="Pfam" id="PF01026">
    <property type="entry name" value="TatD_DNase"/>
    <property type="match status" value="1"/>
</dbReference>
<comment type="caution">
    <text evidence="1">The sequence shown here is derived from an EMBL/GenBank/DDBJ whole genome shotgun (WGS) entry which is preliminary data.</text>
</comment>
<keyword evidence="1" id="KW-0378">Hydrolase</keyword>
<dbReference type="InterPro" id="IPR001130">
    <property type="entry name" value="TatD-like"/>
</dbReference>
<dbReference type="GO" id="GO:0005829">
    <property type="term" value="C:cytosol"/>
    <property type="evidence" value="ECO:0007669"/>
    <property type="project" value="TreeGrafter"/>
</dbReference>
<dbReference type="GeneID" id="93425536"/>
<gene>
    <name evidence="1" type="ORF">C5O25_03665</name>
</gene>
<dbReference type="InterPro" id="IPR032466">
    <property type="entry name" value="Metal_Hydrolase"/>
</dbReference>
<dbReference type="PANTHER" id="PTHR46124">
    <property type="entry name" value="D-AMINOACYL-TRNA DEACYLASE"/>
    <property type="match status" value="1"/>
</dbReference>
<organism evidence="1 2">
    <name type="scientific">Paramuribaculum intestinale</name>
    <dbReference type="NCBI Taxonomy" id="2094151"/>
    <lineage>
        <taxon>Bacteria</taxon>
        <taxon>Pseudomonadati</taxon>
        <taxon>Bacteroidota</taxon>
        <taxon>Bacteroidia</taxon>
        <taxon>Bacteroidales</taxon>
        <taxon>Muribaculaceae</taxon>
        <taxon>Paramuribaculum</taxon>
    </lineage>
</organism>
<name>A0A2V1IUZ9_9BACT</name>
<dbReference type="Gene3D" id="3.20.20.140">
    <property type="entry name" value="Metal-dependent hydrolases"/>
    <property type="match status" value="1"/>
</dbReference>